<feature type="transmembrane region" description="Helical" evidence="7">
    <location>
        <begin position="219"/>
        <end position="237"/>
    </location>
</feature>
<dbReference type="EMBL" id="AZDZ01000001">
    <property type="protein sequence ID" value="KRK81090.1"/>
    <property type="molecule type" value="Genomic_DNA"/>
</dbReference>
<reference evidence="9 10" key="1">
    <citation type="journal article" date="2015" name="Genome Announc.">
        <title>Expanding the biotechnology potential of lactobacilli through comparative genomics of 213 strains and associated genera.</title>
        <authorList>
            <person name="Sun Z."/>
            <person name="Harris H.M."/>
            <person name="McCann A."/>
            <person name="Guo C."/>
            <person name="Argimon S."/>
            <person name="Zhang W."/>
            <person name="Yang X."/>
            <person name="Jeffery I.B."/>
            <person name="Cooney J.C."/>
            <person name="Kagawa T.F."/>
            <person name="Liu W."/>
            <person name="Song Y."/>
            <person name="Salvetti E."/>
            <person name="Wrobel A."/>
            <person name="Rasinkangas P."/>
            <person name="Parkhill J."/>
            <person name="Rea M.C."/>
            <person name="O'Sullivan O."/>
            <person name="Ritari J."/>
            <person name="Douillard F.P."/>
            <person name="Paul Ross R."/>
            <person name="Yang R."/>
            <person name="Briner A.E."/>
            <person name="Felis G.E."/>
            <person name="de Vos W.M."/>
            <person name="Barrangou R."/>
            <person name="Klaenhammer T.R."/>
            <person name="Caufield P.W."/>
            <person name="Cui Y."/>
            <person name="Zhang H."/>
            <person name="O'Toole P.W."/>
        </authorList>
    </citation>
    <scope>NUCLEOTIDE SEQUENCE [LARGE SCALE GENOMIC DNA]</scope>
    <source>
        <strain evidence="9 10">DSM 19682</strain>
    </source>
</reference>
<protein>
    <submittedName>
        <fullName evidence="9">Major facilitator superfamily permease</fullName>
    </submittedName>
</protein>
<dbReference type="InterPro" id="IPR020846">
    <property type="entry name" value="MFS_dom"/>
</dbReference>
<dbReference type="PROSITE" id="PS50850">
    <property type="entry name" value="MFS"/>
    <property type="match status" value="1"/>
</dbReference>
<evidence type="ECO:0000256" key="4">
    <source>
        <dbReference type="ARBA" id="ARBA00022692"/>
    </source>
</evidence>
<keyword evidence="4 7" id="KW-0812">Transmembrane</keyword>
<accession>A0A0R1KLN9</accession>
<feature type="transmembrane region" description="Helical" evidence="7">
    <location>
        <begin position="12"/>
        <end position="33"/>
    </location>
</feature>
<dbReference type="Proteomes" id="UP000051248">
    <property type="component" value="Unassembled WGS sequence"/>
</dbReference>
<proteinExistence type="predicted"/>
<dbReference type="PANTHER" id="PTHR23517:SF10">
    <property type="entry name" value="MAJOR FACILITATOR SUPERFAMILY (MFS) PROFILE DOMAIN-CONTAINING PROTEIN"/>
    <property type="match status" value="1"/>
</dbReference>
<name>A0A0R1KLN9_9LACO</name>
<comment type="caution">
    <text evidence="9">The sequence shown here is derived from an EMBL/GenBank/DDBJ whole genome shotgun (WGS) entry which is preliminary data.</text>
</comment>
<comment type="subcellular location">
    <subcellularLocation>
        <location evidence="1">Cell membrane</location>
        <topology evidence="1">Multi-pass membrane protein</topology>
    </subcellularLocation>
</comment>
<dbReference type="PANTHER" id="PTHR23517">
    <property type="entry name" value="RESISTANCE PROTEIN MDTM, PUTATIVE-RELATED-RELATED"/>
    <property type="match status" value="1"/>
</dbReference>
<feature type="transmembrane region" description="Helical" evidence="7">
    <location>
        <begin position="287"/>
        <end position="305"/>
    </location>
</feature>
<dbReference type="SUPFAM" id="SSF103473">
    <property type="entry name" value="MFS general substrate transporter"/>
    <property type="match status" value="1"/>
</dbReference>
<feature type="transmembrane region" description="Helical" evidence="7">
    <location>
        <begin position="98"/>
        <end position="122"/>
    </location>
</feature>
<dbReference type="GO" id="GO:0022857">
    <property type="term" value="F:transmembrane transporter activity"/>
    <property type="evidence" value="ECO:0007669"/>
    <property type="project" value="InterPro"/>
</dbReference>
<dbReference type="InterPro" id="IPR011701">
    <property type="entry name" value="MFS"/>
</dbReference>
<feature type="transmembrane region" description="Helical" evidence="7">
    <location>
        <begin position="161"/>
        <end position="181"/>
    </location>
</feature>
<dbReference type="eggNOG" id="COG3104">
    <property type="taxonomic scope" value="Bacteria"/>
</dbReference>
<keyword evidence="3" id="KW-1003">Cell membrane</keyword>
<keyword evidence="5 7" id="KW-1133">Transmembrane helix</keyword>
<feature type="transmembrane region" description="Helical" evidence="7">
    <location>
        <begin position="73"/>
        <end position="92"/>
    </location>
</feature>
<dbReference type="Gene3D" id="1.20.1250.20">
    <property type="entry name" value="MFS general substrate transporter like domains"/>
    <property type="match status" value="2"/>
</dbReference>
<evidence type="ECO:0000256" key="2">
    <source>
        <dbReference type="ARBA" id="ARBA00022448"/>
    </source>
</evidence>
<dbReference type="STRING" id="1423775.FD03_GL000679"/>
<feature type="transmembrane region" description="Helical" evidence="7">
    <location>
        <begin position="45"/>
        <end position="66"/>
    </location>
</feature>
<feature type="domain" description="Major facilitator superfamily (MFS) profile" evidence="8">
    <location>
        <begin position="7"/>
        <end position="401"/>
    </location>
</feature>
<feature type="transmembrane region" description="Helical" evidence="7">
    <location>
        <begin position="257"/>
        <end position="275"/>
    </location>
</feature>
<keyword evidence="10" id="KW-1185">Reference proteome</keyword>
<evidence type="ECO:0000313" key="9">
    <source>
        <dbReference type="EMBL" id="KRK81090.1"/>
    </source>
</evidence>
<evidence type="ECO:0000259" key="8">
    <source>
        <dbReference type="PROSITE" id="PS50850"/>
    </source>
</evidence>
<dbReference type="AlphaFoldDB" id="A0A0R1KLN9"/>
<dbReference type="GO" id="GO:0005886">
    <property type="term" value="C:plasma membrane"/>
    <property type="evidence" value="ECO:0007669"/>
    <property type="project" value="UniProtKB-SubCell"/>
</dbReference>
<keyword evidence="6 7" id="KW-0472">Membrane</keyword>
<organism evidence="9 10">
    <name type="scientific">Companilactobacillus nodensis DSM 19682 = JCM 14932 = NBRC 107160</name>
    <dbReference type="NCBI Taxonomy" id="1423775"/>
    <lineage>
        <taxon>Bacteria</taxon>
        <taxon>Bacillati</taxon>
        <taxon>Bacillota</taxon>
        <taxon>Bacilli</taxon>
        <taxon>Lactobacillales</taxon>
        <taxon>Lactobacillaceae</taxon>
        <taxon>Companilactobacillus</taxon>
    </lineage>
</organism>
<feature type="transmembrane region" description="Helical" evidence="7">
    <location>
        <begin position="134"/>
        <end position="155"/>
    </location>
</feature>
<evidence type="ECO:0000256" key="5">
    <source>
        <dbReference type="ARBA" id="ARBA00022989"/>
    </source>
</evidence>
<feature type="transmembrane region" description="Helical" evidence="7">
    <location>
        <begin position="373"/>
        <end position="394"/>
    </location>
</feature>
<dbReference type="PATRIC" id="fig|1423775.4.peg.693"/>
<feature type="transmembrane region" description="Helical" evidence="7">
    <location>
        <begin position="311"/>
        <end position="336"/>
    </location>
</feature>
<keyword evidence="2" id="KW-0813">Transport</keyword>
<dbReference type="Pfam" id="PF07690">
    <property type="entry name" value="MFS_1"/>
    <property type="match status" value="1"/>
</dbReference>
<sequence>MKKMRAQRIWLLILNITFNMVMGFILPVNTIFIHKNLHESLTTAGLALMAYSVLMMVGNAIGGVMFDRFSRRGTLYIGYLIAIVSLVFMSFHHVWPTYAFMLVILGFGMGLSYTAINAYTAFVAEQMVGDSRTIFNIMYLAANVGIAIGSTAVGFIFKLSIFFTFFIPVLLFLLCIIILIFRGSVLDQTNEEELERGSRQKYVSSDVEDPKIKIGASRFKFNLIIICLSIFVVWLGYSQWDSNISIYMIDNGFSTRQFGLVFTFNAVSLLIIQPIMNRVASRVFKLLKHQIFVGTIIMGLSFTLLPGAKTYAMYILSMLILTIGESIVFPTIPALLSKMSTNKNRGTFQSFYSIFGSLGRALGPYVGSLVITVMSFAHLFIAITIMMIVVAFAMESVKELD</sequence>
<dbReference type="InterPro" id="IPR050171">
    <property type="entry name" value="MFS_Transporters"/>
</dbReference>
<evidence type="ECO:0000256" key="1">
    <source>
        <dbReference type="ARBA" id="ARBA00004651"/>
    </source>
</evidence>
<dbReference type="InterPro" id="IPR036259">
    <property type="entry name" value="MFS_trans_sf"/>
</dbReference>
<gene>
    <name evidence="9" type="ORF">FD03_GL000679</name>
</gene>
<evidence type="ECO:0000256" key="6">
    <source>
        <dbReference type="ARBA" id="ARBA00023136"/>
    </source>
</evidence>
<evidence type="ECO:0000313" key="10">
    <source>
        <dbReference type="Proteomes" id="UP000051248"/>
    </source>
</evidence>
<evidence type="ECO:0000256" key="3">
    <source>
        <dbReference type="ARBA" id="ARBA00022475"/>
    </source>
</evidence>
<evidence type="ECO:0000256" key="7">
    <source>
        <dbReference type="SAM" id="Phobius"/>
    </source>
</evidence>